<dbReference type="InterPro" id="IPR035952">
    <property type="entry name" value="Rhomboid-like_sf"/>
</dbReference>
<comment type="similarity">
    <text evidence="2">Belongs to the peptidase S54 family.</text>
</comment>
<dbReference type="GO" id="GO:0006508">
    <property type="term" value="P:proteolysis"/>
    <property type="evidence" value="ECO:0007669"/>
    <property type="project" value="UniProtKB-KW"/>
</dbReference>
<accession>A0ABQ5MHF7</accession>
<feature type="transmembrane region" description="Helical" evidence="8">
    <location>
        <begin position="116"/>
        <end position="134"/>
    </location>
</feature>
<evidence type="ECO:0000256" key="6">
    <source>
        <dbReference type="ARBA" id="ARBA00022989"/>
    </source>
</evidence>
<dbReference type="InterPro" id="IPR022764">
    <property type="entry name" value="Peptidase_S54_rhomboid_dom"/>
</dbReference>
<keyword evidence="4 8" id="KW-0812">Transmembrane</keyword>
<proteinExistence type="inferred from homology"/>
<name>A0ABQ5MHF7_9FLAO</name>
<evidence type="ECO:0000259" key="9">
    <source>
        <dbReference type="Pfam" id="PF01694"/>
    </source>
</evidence>
<protein>
    <submittedName>
        <fullName evidence="10">Rhomboid family intramembrane serine protease</fullName>
    </submittedName>
</protein>
<reference evidence="10" key="1">
    <citation type="submission" date="2022-07" db="EMBL/GenBank/DDBJ databases">
        <title>Taxonomy of Novel Oxalotrophic and Methylotrophic Bacteria.</title>
        <authorList>
            <person name="Sahin N."/>
            <person name="Tani A."/>
        </authorList>
    </citation>
    <scope>NUCLEOTIDE SEQUENCE</scope>
    <source>
        <strain evidence="10">Y10</strain>
    </source>
</reference>
<dbReference type="PANTHER" id="PTHR43066:SF1">
    <property type="entry name" value="RHOMBOID PROTEIN 2"/>
    <property type="match status" value="1"/>
</dbReference>
<feature type="transmembrane region" description="Helical" evidence="8">
    <location>
        <begin position="166"/>
        <end position="185"/>
    </location>
</feature>
<dbReference type="Pfam" id="PF01694">
    <property type="entry name" value="Rhomboid"/>
    <property type="match status" value="1"/>
</dbReference>
<keyword evidence="7 8" id="KW-0472">Membrane</keyword>
<keyword evidence="3 10" id="KW-0645">Protease</keyword>
<keyword evidence="11" id="KW-1185">Reference proteome</keyword>
<feature type="transmembrane region" description="Helical" evidence="8">
    <location>
        <begin position="141"/>
        <end position="160"/>
    </location>
</feature>
<feature type="domain" description="Peptidase S54 rhomboid" evidence="9">
    <location>
        <begin position="54"/>
        <end position="185"/>
    </location>
</feature>
<evidence type="ECO:0000256" key="5">
    <source>
        <dbReference type="ARBA" id="ARBA00022801"/>
    </source>
</evidence>
<evidence type="ECO:0000256" key="2">
    <source>
        <dbReference type="ARBA" id="ARBA00009045"/>
    </source>
</evidence>
<dbReference type="EMBL" id="BRVO01000001">
    <property type="protein sequence ID" value="GLB48820.1"/>
    <property type="molecule type" value="Genomic_DNA"/>
</dbReference>
<evidence type="ECO:0000256" key="1">
    <source>
        <dbReference type="ARBA" id="ARBA00004141"/>
    </source>
</evidence>
<keyword evidence="5" id="KW-0378">Hydrolase</keyword>
<evidence type="ECO:0000256" key="4">
    <source>
        <dbReference type="ARBA" id="ARBA00022692"/>
    </source>
</evidence>
<dbReference type="SUPFAM" id="SSF144091">
    <property type="entry name" value="Rhomboid-like"/>
    <property type="match status" value="1"/>
</dbReference>
<evidence type="ECO:0000256" key="3">
    <source>
        <dbReference type="ARBA" id="ARBA00022670"/>
    </source>
</evidence>
<comment type="subcellular location">
    <subcellularLocation>
        <location evidence="1">Membrane</location>
        <topology evidence="1">Multi-pass membrane protein</topology>
    </subcellularLocation>
</comment>
<feature type="transmembrane region" description="Helical" evidence="8">
    <location>
        <begin position="12"/>
        <end position="32"/>
    </location>
</feature>
<evidence type="ECO:0000256" key="8">
    <source>
        <dbReference type="SAM" id="Phobius"/>
    </source>
</evidence>
<dbReference type="Proteomes" id="UP001143543">
    <property type="component" value="Unassembled WGS sequence"/>
</dbReference>
<sequence length="259" mass="30243">MKVKKDIVYNFYNGVVLYPFYLVILMWVAFYVDVELGLDAYKYGVFPREAKGLLGVFLSPFIHGSLAHLYSNTLPIFFLGAALFYFYRKISWKVLLLGYVFTGLVTWVIGRPSYHIGMSGVIYFLSSFIFFKGIIAKHYRLIAVSLIVVFVYGGTIWYVLPVKEELSWEGHLAGFLVGFVVALLVKVPKSNVVSYQWEQTDYIPEQDPFMRHFDAQGNFVSESEQLRRLEEELQQTQWQNIEYTYIYKEHKSNENDEME</sequence>
<feature type="transmembrane region" description="Helical" evidence="8">
    <location>
        <begin position="67"/>
        <end position="87"/>
    </location>
</feature>
<dbReference type="PANTHER" id="PTHR43066">
    <property type="entry name" value="RHOMBOID-RELATED PROTEIN"/>
    <property type="match status" value="1"/>
</dbReference>
<evidence type="ECO:0000313" key="10">
    <source>
        <dbReference type="EMBL" id="GLB48820.1"/>
    </source>
</evidence>
<feature type="transmembrane region" description="Helical" evidence="8">
    <location>
        <begin position="94"/>
        <end position="110"/>
    </location>
</feature>
<dbReference type="RefSeq" id="WP_281764449.1">
    <property type="nucleotide sequence ID" value="NZ_BRVO01000001.1"/>
</dbReference>
<organism evidence="10 11">
    <name type="scientific">Neptunitalea lumnitzerae</name>
    <dbReference type="NCBI Taxonomy" id="2965509"/>
    <lineage>
        <taxon>Bacteria</taxon>
        <taxon>Pseudomonadati</taxon>
        <taxon>Bacteroidota</taxon>
        <taxon>Flavobacteriia</taxon>
        <taxon>Flavobacteriales</taxon>
        <taxon>Flavobacteriaceae</taxon>
        <taxon>Neptunitalea</taxon>
    </lineage>
</organism>
<dbReference type="GO" id="GO:0008233">
    <property type="term" value="F:peptidase activity"/>
    <property type="evidence" value="ECO:0007669"/>
    <property type="project" value="UniProtKB-KW"/>
</dbReference>
<evidence type="ECO:0000256" key="7">
    <source>
        <dbReference type="ARBA" id="ARBA00023136"/>
    </source>
</evidence>
<keyword evidence="6 8" id="KW-1133">Transmembrane helix</keyword>
<evidence type="ECO:0000313" key="11">
    <source>
        <dbReference type="Proteomes" id="UP001143543"/>
    </source>
</evidence>
<comment type="caution">
    <text evidence="10">The sequence shown here is derived from an EMBL/GenBank/DDBJ whole genome shotgun (WGS) entry which is preliminary data.</text>
</comment>
<gene>
    <name evidence="10" type="ORF">Y10_11880</name>
</gene>
<dbReference type="Gene3D" id="1.20.1540.10">
    <property type="entry name" value="Rhomboid-like"/>
    <property type="match status" value="1"/>
</dbReference>